<dbReference type="InterPro" id="IPR003439">
    <property type="entry name" value="ABC_transporter-like_ATP-bd"/>
</dbReference>
<dbReference type="InterPro" id="IPR027417">
    <property type="entry name" value="P-loop_NTPase"/>
</dbReference>
<dbReference type="InterPro" id="IPR017911">
    <property type="entry name" value="MacB-like_ATP-bd"/>
</dbReference>
<comment type="caution">
    <text evidence="5">The sequence shown here is derived from an EMBL/GenBank/DDBJ whole genome shotgun (WGS) entry which is preliminary data.</text>
</comment>
<dbReference type="InterPro" id="IPR017871">
    <property type="entry name" value="ABC_transporter-like_CS"/>
</dbReference>
<keyword evidence="3 5" id="KW-0067">ATP-binding</keyword>
<dbReference type="GO" id="GO:0016887">
    <property type="term" value="F:ATP hydrolysis activity"/>
    <property type="evidence" value="ECO:0007669"/>
    <property type="project" value="InterPro"/>
</dbReference>
<sequence>MTVPSHSLTALRGRSGSGKTTLLNLIGGLDVPSKGEIFFRNEPIHTLSEKQSAEIRRKQIGFIFQSFGLVPLMTVEENVAFGLRIAGIPKEEWKERIQDAIEFVQLTKRVTHRPFELSGGEQQRVAIARAIAPTPSLILADEPTAELDSNMAYHIIRTFQEITNQHKTTIIMTTHDPGILNILDHVYTLEDGYIVEDQMEKEV</sequence>
<dbReference type="GO" id="GO:0005886">
    <property type="term" value="C:plasma membrane"/>
    <property type="evidence" value="ECO:0007669"/>
    <property type="project" value="TreeGrafter"/>
</dbReference>
<keyword evidence="6" id="KW-1185">Reference proteome</keyword>
<evidence type="ECO:0000256" key="1">
    <source>
        <dbReference type="ARBA" id="ARBA00022448"/>
    </source>
</evidence>
<dbReference type="GO" id="GO:0022857">
    <property type="term" value="F:transmembrane transporter activity"/>
    <property type="evidence" value="ECO:0007669"/>
    <property type="project" value="TreeGrafter"/>
</dbReference>
<dbReference type="EMBL" id="JAMQJZ010000010">
    <property type="protein sequence ID" value="MDC3421340.1"/>
    <property type="molecule type" value="Genomic_DNA"/>
</dbReference>
<evidence type="ECO:0000256" key="2">
    <source>
        <dbReference type="ARBA" id="ARBA00022741"/>
    </source>
</evidence>
<dbReference type="CDD" id="cd03255">
    <property type="entry name" value="ABC_MJ0796_LolCDE_FtsE"/>
    <property type="match status" value="1"/>
</dbReference>
<accession>A0A9X3WKF6</accession>
<protein>
    <submittedName>
        <fullName evidence="5">ABC transporter ATP-binding protein</fullName>
    </submittedName>
</protein>
<reference evidence="5" key="1">
    <citation type="submission" date="2022-06" db="EMBL/GenBank/DDBJ databases">
        <title>Aquibacillus sp. a new bacterium isolated from soil saline samples.</title>
        <authorList>
            <person name="Galisteo C."/>
            <person name="De La Haba R."/>
            <person name="Sanchez-Porro C."/>
            <person name="Ventosa A."/>
        </authorList>
    </citation>
    <scope>NUCLEOTIDE SEQUENCE</scope>
    <source>
        <strain evidence="5">JCM 12387</strain>
    </source>
</reference>
<dbReference type="InterPro" id="IPR003593">
    <property type="entry name" value="AAA+_ATPase"/>
</dbReference>
<gene>
    <name evidence="5" type="ORF">NC661_13270</name>
</gene>
<dbReference type="PROSITE" id="PS00211">
    <property type="entry name" value="ABC_TRANSPORTER_1"/>
    <property type="match status" value="1"/>
</dbReference>
<keyword evidence="2" id="KW-0547">Nucleotide-binding</keyword>
<dbReference type="Proteomes" id="UP001145072">
    <property type="component" value="Unassembled WGS sequence"/>
</dbReference>
<dbReference type="PANTHER" id="PTHR24220">
    <property type="entry name" value="IMPORT ATP-BINDING PROTEIN"/>
    <property type="match status" value="1"/>
</dbReference>
<dbReference type="GO" id="GO:0005524">
    <property type="term" value="F:ATP binding"/>
    <property type="evidence" value="ECO:0007669"/>
    <property type="project" value="UniProtKB-KW"/>
</dbReference>
<evidence type="ECO:0000313" key="5">
    <source>
        <dbReference type="EMBL" id="MDC3421340.1"/>
    </source>
</evidence>
<organism evidence="5 6">
    <name type="scientific">Aquibacillus koreensis</name>
    <dbReference type="NCBI Taxonomy" id="279446"/>
    <lineage>
        <taxon>Bacteria</taxon>
        <taxon>Bacillati</taxon>
        <taxon>Bacillota</taxon>
        <taxon>Bacilli</taxon>
        <taxon>Bacillales</taxon>
        <taxon>Bacillaceae</taxon>
        <taxon>Aquibacillus</taxon>
    </lineage>
</organism>
<dbReference type="SUPFAM" id="SSF52540">
    <property type="entry name" value="P-loop containing nucleoside triphosphate hydrolases"/>
    <property type="match status" value="1"/>
</dbReference>
<dbReference type="SMART" id="SM00382">
    <property type="entry name" value="AAA"/>
    <property type="match status" value="1"/>
</dbReference>
<dbReference type="Gene3D" id="3.40.50.300">
    <property type="entry name" value="P-loop containing nucleotide triphosphate hydrolases"/>
    <property type="match status" value="1"/>
</dbReference>
<dbReference type="PROSITE" id="PS50893">
    <property type="entry name" value="ABC_TRANSPORTER_2"/>
    <property type="match status" value="1"/>
</dbReference>
<dbReference type="Pfam" id="PF00005">
    <property type="entry name" value="ABC_tran"/>
    <property type="match status" value="1"/>
</dbReference>
<dbReference type="AlphaFoldDB" id="A0A9X3WKF6"/>
<dbReference type="InterPro" id="IPR015854">
    <property type="entry name" value="ABC_transpr_LolD-like"/>
</dbReference>
<evidence type="ECO:0000256" key="3">
    <source>
        <dbReference type="ARBA" id="ARBA00022840"/>
    </source>
</evidence>
<feature type="domain" description="ABC transporter" evidence="4">
    <location>
        <begin position="1"/>
        <end position="203"/>
    </location>
</feature>
<evidence type="ECO:0000259" key="4">
    <source>
        <dbReference type="PROSITE" id="PS50893"/>
    </source>
</evidence>
<evidence type="ECO:0000313" key="6">
    <source>
        <dbReference type="Proteomes" id="UP001145072"/>
    </source>
</evidence>
<proteinExistence type="predicted"/>
<keyword evidence="1" id="KW-0813">Transport</keyword>
<name>A0A9X3WKF6_9BACI</name>